<protein>
    <submittedName>
        <fullName evidence="2">Uncharacterized protein</fullName>
    </submittedName>
</protein>
<name>A0AAP0EI21_9MAGN</name>
<feature type="compositionally biased region" description="Polar residues" evidence="1">
    <location>
        <begin position="166"/>
        <end position="175"/>
    </location>
</feature>
<accession>A0AAP0EI21</accession>
<evidence type="ECO:0000313" key="3">
    <source>
        <dbReference type="Proteomes" id="UP001417504"/>
    </source>
</evidence>
<dbReference type="AlphaFoldDB" id="A0AAP0EI21"/>
<keyword evidence="3" id="KW-1185">Reference proteome</keyword>
<evidence type="ECO:0000313" key="2">
    <source>
        <dbReference type="EMBL" id="KAK9090888.1"/>
    </source>
</evidence>
<comment type="caution">
    <text evidence="2">The sequence shown here is derived from an EMBL/GenBank/DDBJ whole genome shotgun (WGS) entry which is preliminary data.</text>
</comment>
<dbReference type="EMBL" id="JBBNAE010000010">
    <property type="protein sequence ID" value="KAK9090888.1"/>
    <property type="molecule type" value="Genomic_DNA"/>
</dbReference>
<reference evidence="2 3" key="1">
    <citation type="submission" date="2024-01" db="EMBL/GenBank/DDBJ databases">
        <title>Genome assemblies of Stephania.</title>
        <authorList>
            <person name="Yang L."/>
        </authorList>
    </citation>
    <scope>NUCLEOTIDE SEQUENCE [LARGE SCALE GENOMIC DNA]</scope>
    <source>
        <strain evidence="2">QJT</strain>
        <tissue evidence="2">Leaf</tissue>
    </source>
</reference>
<feature type="compositionally biased region" description="Low complexity" evidence="1">
    <location>
        <begin position="58"/>
        <end position="73"/>
    </location>
</feature>
<sequence length="216" mass="24328">MFHRHILIIPLLRLDMALRRRLYPLYLPLHHLHHVTSHMVPWKPSFERLRGAMKLPPGSLATPSPLSSPPATLQGGELRPRLLGSQSPSYLMIKYPCSVVGHEMEIDLIPINSEVERRREELTQATLDQPVDEMQLYYDALGIALRGRVYGLGSYCSKKKIFGNPGASTSQSTSRVLLPPLPLPPPPEDQPQQARMDPTDPPEQQHHDGDDLDIYG</sequence>
<feature type="compositionally biased region" description="Pro residues" evidence="1">
    <location>
        <begin position="179"/>
        <end position="189"/>
    </location>
</feature>
<feature type="region of interest" description="Disordered" evidence="1">
    <location>
        <begin position="162"/>
        <end position="216"/>
    </location>
</feature>
<evidence type="ECO:0000256" key="1">
    <source>
        <dbReference type="SAM" id="MobiDB-lite"/>
    </source>
</evidence>
<feature type="region of interest" description="Disordered" evidence="1">
    <location>
        <begin position="58"/>
        <end position="79"/>
    </location>
</feature>
<organism evidence="2 3">
    <name type="scientific">Stephania japonica</name>
    <dbReference type="NCBI Taxonomy" id="461633"/>
    <lineage>
        <taxon>Eukaryota</taxon>
        <taxon>Viridiplantae</taxon>
        <taxon>Streptophyta</taxon>
        <taxon>Embryophyta</taxon>
        <taxon>Tracheophyta</taxon>
        <taxon>Spermatophyta</taxon>
        <taxon>Magnoliopsida</taxon>
        <taxon>Ranunculales</taxon>
        <taxon>Menispermaceae</taxon>
        <taxon>Menispermoideae</taxon>
        <taxon>Cissampelideae</taxon>
        <taxon>Stephania</taxon>
    </lineage>
</organism>
<proteinExistence type="predicted"/>
<gene>
    <name evidence="2" type="ORF">Sjap_024065</name>
</gene>
<dbReference type="Proteomes" id="UP001417504">
    <property type="component" value="Unassembled WGS sequence"/>
</dbReference>